<dbReference type="EMBL" id="LHXT01000093">
    <property type="protein sequence ID" value="KXA96607.1"/>
    <property type="molecule type" value="Genomic_DNA"/>
</dbReference>
<evidence type="ECO:0008006" key="3">
    <source>
        <dbReference type="Google" id="ProtNLM"/>
    </source>
</evidence>
<evidence type="ECO:0000313" key="2">
    <source>
        <dbReference type="Proteomes" id="UP000070257"/>
    </source>
</evidence>
<organism evidence="1 2">
    <name type="scientific">candidate division MSBL1 archaeon SCGC-AAA259J03</name>
    <dbReference type="NCBI Taxonomy" id="1698269"/>
    <lineage>
        <taxon>Archaea</taxon>
        <taxon>Methanobacteriati</taxon>
        <taxon>Methanobacteriota</taxon>
        <taxon>candidate division MSBL1</taxon>
    </lineage>
</organism>
<dbReference type="AlphaFoldDB" id="A0A656YUY4"/>
<comment type="caution">
    <text evidence="1">The sequence shown here is derived from an EMBL/GenBank/DDBJ whole genome shotgun (WGS) entry which is preliminary data.</text>
</comment>
<name>A0A656YUY4_9EURY</name>
<gene>
    <name evidence="1" type="ORF">AKJ39_04400</name>
</gene>
<accession>A0A656YUY4</accession>
<dbReference type="Proteomes" id="UP000070257">
    <property type="component" value="Unassembled WGS sequence"/>
</dbReference>
<keyword evidence="2" id="KW-1185">Reference proteome</keyword>
<sequence>MSIAYKLARRTVPEYSTKFSRKTYTQRQHVAIICLKVREEKTYRKTMEMLVEMLRVRKAANLEEIPNPLKFNPIRI</sequence>
<proteinExistence type="predicted"/>
<reference evidence="1 2" key="1">
    <citation type="journal article" date="2016" name="Sci. Rep.">
        <title>Metabolic traits of an uncultured archaeal lineage -MSBL1- from brine pools of the Red Sea.</title>
        <authorList>
            <person name="Mwirichia R."/>
            <person name="Alam I."/>
            <person name="Rashid M."/>
            <person name="Vinu M."/>
            <person name="Ba-Alawi W."/>
            <person name="Anthony Kamau A."/>
            <person name="Kamanda Ngugi D."/>
            <person name="Goker M."/>
            <person name="Klenk H.P."/>
            <person name="Bajic V."/>
            <person name="Stingl U."/>
        </authorList>
    </citation>
    <scope>NUCLEOTIDE SEQUENCE [LARGE SCALE GENOMIC DNA]</scope>
    <source>
        <strain evidence="1">SCGC-AAA259J03</strain>
    </source>
</reference>
<evidence type="ECO:0000313" key="1">
    <source>
        <dbReference type="EMBL" id="KXA96607.1"/>
    </source>
</evidence>
<protein>
    <recommendedName>
        <fullName evidence="3">Transposase</fullName>
    </recommendedName>
</protein>